<feature type="domain" description="FAD-binding PCMH-type" evidence="5">
    <location>
        <begin position="105"/>
        <end position="293"/>
    </location>
</feature>
<dbReference type="Gene3D" id="3.30.465.10">
    <property type="match status" value="1"/>
</dbReference>
<dbReference type="InterPro" id="IPR016167">
    <property type="entry name" value="FAD-bd_PCMH_sub1"/>
</dbReference>
<evidence type="ECO:0000313" key="7">
    <source>
        <dbReference type="Proteomes" id="UP001345827"/>
    </source>
</evidence>
<gene>
    <name evidence="6" type="ORF">LTR25_005589</name>
</gene>
<dbReference type="EMBL" id="JAXLQG010000009">
    <property type="protein sequence ID" value="KAK5535687.1"/>
    <property type="molecule type" value="Genomic_DNA"/>
</dbReference>
<dbReference type="Gene3D" id="3.30.43.10">
    <property type="entry name" value="Uridine Diphospho-n-acetylenolpyruvylglucosamine Reductase, domain 2"/>
    <property type="match status" value="1"/>
</dbReference>
<organism evidence="6 7">
    <name type="scientific">Vermiconidia calcicola</name>
    <dbReference type="NCBI Taxonomy" id="1690605"/>
    <lineage>
        <taxon>Eukaryota</taxon>
        <taxon>Fungi</taxon>
        <taxon>Dikarya</taxon>
        <taxon>Ascomycota</taxon>
        <taxon>Pezizomycotina</taxon>
        <taxon>Dothideomycetes</taxon>
        <taxon>Dothideomycetidae</taxon>
        <taxon>Mycosphaerellales</taxon>
        <taxon>Extremaceae</taxon>
        <taxon>Vermiconidia</taxon>
    </lineage>
</organism>
<dbReference type="InterPro" id="IPR016171">
    <property type="entry name" value="Vanillyl_alc_oxidase_C-sub2"/>
</dbReference>
<evidence type="ECO:0000313" key="6">
    <source>
        <dbReference type="EMBL" id="KAK5535687.1"/>
    </source>
</evidence>
<dbReference type="GO" id="GO:0071949">
    <property type="term" value="F:FAD binding"/>
    <property type="evidence" value="ECO:0007669"/>
    <property type="project" value="InterPro"/>
</dbReference>
<accession>A0AAV9Q5D9</accession>
<dbReference type="InterPro" id="IPR029058">
    <property type="entry name" value="AB_hydrolase_fold"/>
</dbReference>
<dbReference type="InterPro" id="IPR016169">
    <property type="entry name" value="FAD-bd_PCMH_sub2"/>
</dbReference>
<dbReference type="InterPro" id="IPR036318">
    <property type="entry name" value="FAD-bd_PCMH-like_sf"/>
</dbReference>
<dbReference type="GO" id="GO:0008720">
    <property type="term" value="F:D-lactate dehydrogenase (NAD+) activity"/>
    <property type="evidence" value="ECO:0007669"/>
    <property type="project" value="TreeGrafter"/>
</dbReference>
<keyword evidence="4" id="KW-0560">Oxidoreductase</keyword>
<name>A0AAV9Q5D9_9PEZI</name>
<dbReference type="InterPro" id="IPR000073">
    <property type="entry name" value="AB_hydrolase_1"/>
</dbReference>
<dbReference type="InterPro" id="IPR006094">
    <property type="entry name" value="Oxid_FAD_bind_N"/>
</dbReference>
<dbReference type="SUPFAM" id="SSF56176">
    <property type="entry name" value="FAD-binding/transporter-associated domain-like"/>
    <property type="match status" value="1"/>
</dbReference>
<keyword evidence="7" id="KW-1185">Reference proteome</keyword>
<dbReference type="PROSITE" id="PS51387">
    <property type="entry name" value="FAD_PCMH"/>
    <property type="match status" value="1"/>
</dbReference>
<evidence type="ECO:0000259" key="5">
    <source>
        <dbReference type="PROSITE" id="PS51387"/>
    </source>
</evidence>
<dbReference type="Pfam" id="PF00561">
    <property type="entry name" value="Abhydrolase_1"/>
    <property type="match status" value="1"/>
</dbReference>
<dbReference type="Gene3D" id="1.10.45.10">
    <property type="entry name" value="Vanillyl-alcohol Oxidase, Chain A, domain 4"/>
    <property type="match status" value="1"/>
</dbReference>
<reference evidence="6 7" key="1">
    <citation type="submission" date="2023-06" db="EMBL/GenBank/DDBJ databases">
        <title>Black Yeasts Isolated from many extreme environments.</title>
        <authorList>
            <person name="Coleine C."/>
            <person name="Stajich J.E."/>
            <person name="Selbmann L."/>
        </authorList>
    </citation>
    <scope>NUCLEOTIDE SEQUENCE [LARGE SCALE GENOMIC DNA]</scope>
    <source>
        <strain evidence="6 7">CCFEE 5887</strain>
    </source>
</reference>
<keyword evidence="2" id="KW-0285">Flavoprotein</keyword>
<evidence type="ECO:0000256" key="4">
    <source>
        <dbReference type="ARBA" id="ARBA00023002"/>
    </source>
</evidence>
<dbReference type="Pfam" id="PF02913">
    <property type="entry name" value="FAD-oxidase_C"/>
    <property type="match status" value="1"/>
</dbReference>
<evidence type="ECO:0000256" key="1">
    <source>
        <dbReference type="ARBA" id="ARBA00001974"/>
    </source>
</evidence>
<evidence type="ECO:0000256" key="3">
    <source>
        <dbReference type="ARBA" id="ARBA00022827"/>
    </source>
</evidence>
<dbReference type="InterPro" id="IPR016170">
    <property type="entry name" value="Cytok_DH_C_sf"/>
</dbReference>
<protein>
    <recommendedName>
        <fullName evidence="5">FAD-binding PCMH-type domain-containing protein</fullName>
    </recommendedName>
</protein>
<dbReference type="InterPro" id="IPR016166">
    <property type="entry name" value="FAD-bd_PCMH"/>
</dbReference>
<dbReference type="InterPro" id="IPR004113">
    <property type="entry name" value="FAD-bd_oxidored_4_C"/>
</dbReference>
<dbReference type="AlphaFoldDB" id="A0AAV9Q5D9"/>
<sequence length="962" mass="107779">MSSVPGPPTLGQKYSGIPERLLDKATELKRQTYSLSTADIVPRTTSGELPIIPKGYSRPRFSQAVQAIRSQIGEENVMLNTEPLNDGWYMEHPNTHDAFHLIEQEELVSSATVFPGSTEEVVKVVKWANEYEIPIYPISMGRNLGYGGAAARVRGSVIVDLGKRMTKVLDIDPDACTCLVEPGVSFYALYEEIQRKGHTHLWIDVPDLGGGSVLGNTVDRGVGYTPYGDHFGSHSGMEVVLPTGEVIRTGMGALQGSNTWQIFPYGFGPYADGIFTQSNYGIVTKLGMTLMPNPGGSEGFMCTFREEEDLAQIIEVVRPLRIRNILENVAQLKHVVQEVALLGKPRSAWYQGKGQIPIKILREIASTLPCGDCSWVFYGTTYGPKEAREIKLKAIREAFEKVPGARWIPRESLPKDHYFFSREKISSGVPEFEELRWLNWHPNGSHTFFSPVSAPRGEDAMKLFKIAKKWHDECDLDSFPACCVGLREMYLIVNLVYNRGDPISKANAYRCMRGMIKDAAAEGFGEYRTHLLFQDQVAATYNWNNNSLLRFQELLKDSLDPNGILAPGRSGIWPKKYRGKGWELRGDDLESCTEGEEVSHKTLLCVLSTEPKPLEAQILNCPALTYLPGIKATSLPFLRRFQRTLTITQVEKMSLKKSLPFRRPFDPPEGYYVTHPNGQISHYHLDTFTDPWLPASKKPVIMFNHGCARTSEMWYHWVPRFSRDFVVIRRDNRGHGKSSFPKRLSPWSDQEHNEYEHNYQWDIDTLVEEIVDMLDQLGVEKVIFFGEATSGEVGHAFAAKYPSRITALITCSSPTELPPPAIEMLSVGERSWPEAVIKLGSKGWNLALAKNPGTLPQKSAYLDWLVDEAGKTHKEGLAGYVIFLTKLTSKSFLKDIKCPYLILAPTNSAAVPISESEWIASQVPQAKLVKIEGPGHEIFAEAPDACMDATLKFLHELEIGTK</sequence>
<dbReference type="GO" id="GO:0004458">
    <property type="term" value="F:D-lactate dehydrogenase (cytochrome) activity"/>
    <property type="evidence" value="ECO:0007669"/>
    <property type="project" value="TreeGrafter"/>
</dbReference>
<dbReference type="PANTHER" id="PTHR11748">
    <property type="entry name" value="D-LACTATE DEHYDROGENASE"/>
    <property type="match status" value="1"/>
</dbReference>
<dbReference type="Gene3D" id="3.40.462.10">
    <property type="entry name" value="FAD-linked oxidases, C-terminal domain"/>
    <property type="match status" value="1"/>
</dbReference>
<dbReference type="GO" id="GO:0005739">
    <property type="term" value="C:mitochondrion"/>
    <property type="evidence" value="ECO:0007669"/>
    <property type="project" value="TreeGrafter"/>
</dbReference>
<dbReference type="SUPFAM" id="SSF53474">
    <property type="entry name" value="alpha/beta-Hydrolases"/>
    <property type="match status" value="1"/>
</dbReference>
<comment type="cofactor">
    <cofactor evidence="1">
        <name>FAD</name>
        <dbReference type="ChEBI" id="CHEBI:57692"/>
    </cofactor>
</comment>
<keyword evidence="3" id="KW-0274">FAD</keyword>
<dbReference type="InterPro" id="IPR016164">
    <property type="entry name" value="FAD-linked_Oxase-like_C"/>
</dbReference>
<dbReference type="Gene3D" id="3.40.50.1820">
    <property type="entry name" value="alpha/beta hydrolase"/>
    <property type="match status" value="1"/>
</dbReference>
<dbReference type="Pfam" id="PF01565">
    <property type="entry name" value="FAD_binding_4"/>
    <property type="match status" value="1"/>
</dbReference>
<dbReference type="Proteomes" id="UP001345827">
    <property type="component" value="Unassembled WGS sequence"/>
</dbReference>
<dbReference type="SUPFAM" id="SSF55103">
    <property type="entry name" value="FAD-linked oxidases, C-terminal domain"/>
    <property type="match status" value="1"/>
</dbReference>
<proteinExistence type="predicted"/>
<evidence type="ECO:0000256" key="2">
    <source>
        <dbReference type="ARBA" id="ARBA00022630"/>
    </source>
</evidence>
<dbReference type="PANTHER" id="PTHR11748:SF114">
    <property type="entry name" value="ARYL-ALCOHOL OXIDASE VANILLYL-ALCOHOL OXIDASE (AFU_ORTHOLOGUE AFUA_3G09500)-RELATED"/>
    <property type="match status" value="1"/>
</dbReference>
<comment type="caution">
    <text evidence="6">The sequence shown here is derived from an EMBL/GenBank/DDBJ whole genome shotgun (WGS) entry which is preliminary data.</text>
</comment>
<dbReference type="GO" id="GO:1903457">
    <property type="term" value="P:lactate catabolic process"/>
    <property type="evidence" value="ECO:0007669"/>
    <property type="project" value="TreeGrafter"/>
</dbReference>